<organism evidence="1 2">
    <name type="scientific">Aeromonas phage 4L372D</name>
    <dbReference type="NCBI Taxonomy" id="2588518"/>
    <lineage>
        <taxon>Viruses</taxon>
        <taxon>Duplodnaviria</taxon>
        <taxon>Heunggongvirae</taxon>
        <taxon>Uroviricota</taxon>
        <taxon>Caudoviricetes</taxon>
        <taxon>Plateaulakevirus</taxon>
        <taxon>Plateaulakevirus pv4L372D</taxon>
    </lineage>
</organism>
<accession>A0A5B9N3Y4</accession>
<reference evidence="1 2" key="1">
    <citation type="submission" date="2019-04" db="EMBL/GenBank/DDBJ databases">
        <title>Nine Novel Phages from a Plateau Lake in Southwest China Provide Insights into Aeromonas Phage Diversity.</title>
        <authorList>
            <person name="Xiao W."/>
            <person name="Bai M."/>
            <person name="Wang Y."/>
            <person name="Cui X."/>
        </authorList>
    </citation>
    <scope>NUCLEOTIDE SEQUENCE [LARGE SCALE GENOMIC DNA]</scope>
</reference>
<proteinExistence type="predicted"/>
<name>A0A5B9N3Y4_9CAUD</name>
<dbReference type="Proteomes" id="UP000323739">
    <property type="component" value="Segment"/>
</dbReference>
<keyword evidence="2" id="KW-1185">Reference proteome</keyword>
<evidence type="ECO:0000313" key="2">
    <source>
        <dbReference type="Proteomes" id="UP000323739"/>
    </source>
</evidence>
<dbReference type="GeneID" id="55617069"/>
<sequence>MVEKEYRDYLFRSNYKPKYLNNIKDKFRDLYIKEYNVKSFSQITDGFYCVLYNIVRAYNYGCVGLYVSRDYNFYKTDVIFNGKVMNFRIGYESITKTLDFLEKYNFIESSKGFYISDKHKKTGHITFKPALIELIEENVDKSKLKFKLLENVVVLRDVKGENLPFRRTKEIRSMIDLINSYNAFMEGVEVTFQGKRLNTQVHRSFSRSSFDKGGRYYSSGRGIQQLSKQDREYVLIDGEFTVEMDFKALHPSILYEKEGIVLDENFDVYGGESAAYNFQVVPDVVFKRRETDRKYNPVRNFLKKTLLVMINGRSSGQVAGKMQQLLLEDRQKPEDEQDFAGLVDVDPYNAIEFLSDHNEMISKYFHSDAGIDLQRLDSDIISMVIEYCVQREIPILTVHDSVIVPQSNVGEVLSVMKASYKSVVGSDFNCRIEV</sequence>
<gene>
    <name evidence="1" type="primary">4L372D_150</name>
</gene>
<protein>
    <submittedName>
        <fullName evidence="1">Uncharacterized protein</fullName>
    </submittedName>
</protein>
<dbReference type="EMBL" id="MK813939">
    <property type="protein sequence ID" value="QEG08614.1"/>
    <property type="molecule type" value="Genomic_DNA"/>
</dbReference>
<dbReference type="RefSeq" id="YP_009846698.1">
    <property type="nucleotide sequence ID" value="NC_048771.1"/>
</dbReference>
<evidence type="ECO:0000313" key="1">
    <source>
        <dbReference type="EMBL" id="QEG08614.1"/>
    </source>
</evidence>
<dbReference type="KEGG" id="vg:55617069"/>